<dbReference type="EMBL" id="BPQO01000020">
    <property type="protein sequence ID" value="GJD90718.1"/>
    <property type="molecule type" value="Genomic_DNA"/>
</dbReference>
<reference evidence="1" key="1">
    <citation type="journal article" date="2016" name="Front. Microbiol.">
        <title>Genome Sequence of the Piezophilic, Mesophilic Sulfate-Reducing Bacterium Desulfovibrio indicus J2T.</title>
        <authorList>
            <person name="Cao J."/>
            <person name="Maignien L."/>
            <person name="Shao Z."/>
            <person name="Alain K."/>
            <person name="Jebbar M."/>
        </authorList>
    </citation>
    <scope>NUCLEOTIDE SEQUENCE</scope>
    <source>
        <strain evidence="1">DSM 16372</strain>
    </source>
</reference>
<evidence type="ECO:0000313" key="2">
    <source>
        <dbReference type="Proteomes" id="UP001055247"/>
    </source>
</evidence>
<proteinExistence type="predicted"/>
<reference evidence="1" key="2">
    <citation type="submission" date="2021-08" db="EMBL/GenBank/DDBJ databases">
        <authorList>
            <person name="Tani A."/>
            <person name="Ola A."/>
            <person name="Ogura Y."/>
            <person name="Katsura K."/>
            <person name="Hayashi T."/>
        </authorList>
    </citation>
    <scope>NUCLEOTIDE SEQUENCE</scope>
    <source>
        <strain evidence="1">DSM 16372</strain>
    </source>
</reference>
<dbReference type="RefSeq" id="WP_238230897.1">
    <property type="nucleotide sequence ID" value="NZ_BPQO01000020.1"/>
</dbReference>
<gene>
    <name evidence="1" type="ORF">BHAOGJBA_4260</name>
</gene>
<comment type="caution">
    <text evidence="1">The sequence shown here is derived from an EMBL/GenBank/DDBJ whole genome shotgun (WGS) entry which is preliminary data.</text>
</comment>
<dbReference type="AlphaFoldDB" id="A0AAV4ZRL3"/>
<keyword evidence="2" id="KW-1185">Reference proteome</keyword>
<name>A0AAV4ZRL3_9HYPH</name>
<accession>A0AAV4ZRL3</accession>
<dbReference type="Proteomes" id="UP001055247">
    <property type="component" value="Unassembled WGS sequence"/>
</dbReference>
<protein>
    <submittedName>
        <fullName evidence="1">Uncharacterized protein</fullName>
    </submittedName>
</protein>
<evidence type="ECO:0000313" key="1">
    <source>
        <dbReference type="EMBL" id="GJD90718.1"/>
    </source>
</evidence>
<organism evidence="1 2">
    <name type="scientific">Methylobacterium hispanicum</name>
    <dbReference type="NCBI Taxonomy" id="270350"/>
    <lineage>
        <taxon>Bacteria</taxon>
        <taxon>Pseudomonadati</taxon>
        <taxon>Pseudomonadota</taxon>
        <taxon>Alphaproteobacteria</taxon>
        <taxon>Hyphomicrobiales</taxon>
        <taxon>Methylobacteriaceae</taxon>
        <taxon>Methylobacterium</taxon>
    </lineage>
</organism>
<sequence length="216" mass="22882">MSAIKVAEGVEGTPEMLRVVEGRYFLPGERVRALAGARRGDGGTVKAARLGPSQEGDLVIAATWLVRGSGGEPQVAYAFEGCPGLHAANEFGDPRSNEHCFGLLIQRAGGTWLIPLDDRAENVVEASGPPVRIVERLVRSARYSLGLGPEARETHVFFAGLEPAPQHGEFHVLANADGTANLAYATWWTDASPDQVDIAQDAIASAGFASKPAPRN</sequence>